<dbReference type="EC" id="1.1.2.4" evidence="10"/>
<dbReference type="InterPro" id="IPR004113">
    <property type="entry name" value="FAD-bd_oxidored_4_C"/>
</dbReference>
<keyword evidence="5" id="KW-0274">FAD</keyword>
<evidence type="ECO:0000256" key="4">
    <source>
        <dbReference type="ARBA" id="ARBA00022723"/>
    </source>
</evidence>
<keyword evidence="3" id="KW-0285">Flavoprotein</keyword>
<dbReference type="PROSITE" id="PS00198">
    <property type="entry name" value="4FE4S_FER_1"/>
    <property type="match status" value="1"/>
</dbReference>
<dbReference type="InterPro" id="IPR016164">
    <property type="entry name" value="FAD-linked_Oxase-like_C"/>
</dbReference>
<keyword evidence="8" id="KW-0408">Iron</keyword>
<evidence type="ECO:0000313" key="14">
    <source>
        <dbReference type="Proteomes" id="UP001501803"/>
    </source>
</evidence>
<accession>A0ABP7JZ03</accession>
<evidence type="ECO:0000313" key="13">
    <source>
        <dbReference type="EMBL" id="GAA3859675.1"/>
    </source>
</evidence>
<dbReference type="PROSITE" id="PS51387">
    <property type="entry name" value="FAD_PCMH"/>
    <property type="match status" value="1"/>
</dbReference>
<dbReference type="InterPro" id="IPR009051">
    <property type="entry name" value="Helical_ferredxn"/>
</dbReference>
<dbReference type="SUPFAM" id="SSF46548">
    <property type="entry name" value="alpha-helical ferredoxin"/>
    <property type="match status" value="1"/>
</dbReference>
<reference evidence="14" key="1">
    <citation type="journal article" date="2019" name="Int. J. Syst. Evol. Microbiol.">
        <title>The Global Catalogue of Microorganisms (GCM) 10K type strain sequencing project: providing services to taxonomists for standard genome sequencing and annotation.</title>
        <authorList>
            <consortium name="The Broad Institute Genomics Platform"/>
            <consortium name="The Broad Institute Genome Sequencing Center for Infectious Disease"/>
            <person name="Wu L."/>
            <person name="Ma J."/>
        </authorList>
    </citation>
    <scope>NUCLEOTIDE SEQUENCE [LARGE SCALE GENOMIC DNA]</scope>
    <source>
        <strain evidence="14">JCM 17021</strain>
    </source>
</reference>
<sequence>MSASSAPASAPSAPTAPAIPLSVSIPIASSTRSIDRLKYAHDASHYLLVPTSVATPSSAAEVAELYRESQRRGIPLTFRSGGTSLSGQGVTDGILVDTRANFRSIEVLDAGARVRVQPGVTVRQVNARLTRFGRKLGPDPASEIACTIGGVVANNSSGMACGTAQNSYQTVESMVVVLPSGTIVDTGAADADERLRQLEPALYRGLARLRDRVRGNPASVALIEAQFSMKNTMGYGVNSFLDHERPVDILTHLMIGSEGTLGFVAEVTFRTVPALPQALTGLALFPTLSAATSALPSLVAAGLGTIELMDATSLRVAQTQPDSTPELQALSVDGHAALLLEYLAESPDQLAAQQAAGSSALTALDLIAPLSLTGNARERANLWHIRKGLYTTVAGARPSGTTALLEDIVVPVPALLGTCESLIGLFDAYDYEESVIFGHAKDGNIHFMLNEHFDDPASLTRYERFTEEMVDLVLGNGGSLKAEHGTGRIMAPFVRRQYGDELYAVMQELKSLFDPTGLLNPGVILSDDPQSYLANLKLAPTVEAEVDRCVECGYCEPACPSKDLTMTPRQRIVIRREMKTAEAAGDTRLLEELRRDYTYDGVETCAVDGMCQVACPVNINTGDLVRRLRAENTSALEQTAWLGAAKNWGTVTALGGLALSVADRVPAPLVTAATRVGRALLGADTVPLYDEGLPRGGSRRRGLSAGDAVAAPTAVYFAACIGTMFGPAANGIGVTDAFLELCTRAGVSVTIPEGLDSLCCGTPWKSKGNTRGYERMTDIVLPALLAASRGGELPIVCDAASCTEGLETMQKNAIAAGGDYAALRFVDAVEFIHVNVIERLPVTTPVASIALHHSCSSTQLGINDMMTALAERISPDVHVPVDWSCCAFAGDRGLLHPELTASASAREAAEVTERSYASYASANRTCELGMSRATGQEYRHLLELVEEATRPLPSR</sequence>
<comment type="cofactor">
    <cofactor evidence="1">
        <name>FAD</name>
        <dbReference type="ChEBI" id="CHEBI:57692"/>
    </cofactor>
</comment>
<gene>
    <name evidence="13" type="ORF">GCM10022381_00440</name>
</gene>
<keyword evidence="6" id="KW-0809">Transit peptide</keyword>
<dbReference type="InterPro" id="IPR006094">
    <property type="entry name" value="Oxid_FAD_bind_N"/>
</dbReference>
<dbReference type="InterPro" id="IPR016167">
    <property type="entry name" value="FAD-bd_PCMH_sub1"/>
</dbReference>
<dbReference type="Gene3D" id="1.10.1060.10">
    <property type="entry name" value="Alpha-helical ferredoxin"/>
    <property type="match status" value="1"/>
</dbReference>
<organism evidence="13 14">
    <name type="scientific">Leifsonia kafniensis</name>
    <dbReference type="NCBI Taxonomy" id="475957"/>
    <lineage>
        <taxon>Bacteria</taxon>
        <taxon>Bacillati</taxon>
        <taxon>Actinomycetota</taxon>
        <taxon>Actinomycetes</taxon>
        <taxon>Micrococcales</taxon>
        <taxon>Microbacteriaceae</taxon>
        <taxon>Leifsonia</taxon>
    </lineage>
</organism>
<proteinExistence type="inferred from homology"/>
<evidence type="ECO:0000256" key="1">
    <source>
        <dbReference type="ARBA" id="ARBA00001974"/>
    </source>
</evidence>
<name>A0ABP7JZ03_9MICO</name>
<dbReference type="InterPro" id="IPR017896">
    <property type="entry name" value="4Fe4S_Fe-S-bd"/>
</dbReference>
<dbReference type="PROSITE" id="PS51379">
    <property type="entry name" value="4FE4S_FER_2"/>
    <property type="match status" value="1"/>
</dbReference>
<feature type="domain" description="4Fe-4S ferredoxin-type" evidence="11">
    <location>
        <begin position="540"/>
        <end position="569"/>
    </location>
</feature>
<feature type="domain" description="FAD-binding PCMH-type" evidence="12">
    <location>
        <begin position="46"/>
        <end position="274"/>
    </location>
</feature>
<dbReference type="InterPro" id="IPR016166">
    <property type="entry name" value="FAD-bd_PCMH"/>
</dbReference>
<evidence type="ECO:0000256" key="6">
    <source>
        <dbReference type="ARBA" id="ARBA00022946"/>
    </source>
</evidence>
<dbReference type="SUPFAM" id="SSF55103">
    <property type="entry name" value="FAD-linked oxidases, C-terminal domain"/>
    <property type="match status" value="1"/>
</dbReference>
<protein>
    <recommendedName>
        <fullName evidence="10">D-lactate dehydrogenase (cytochrome)</fullName>
        <ecNumber evidence="10">1.1.2.4</ecNumber>
    </recommendedName>
</protein>
<dbReference type="InterPro" id="IPR017900">
    <property type="entry name" value="4Fe4S_Fe_S_CS"/>
</dbReference>
<evidence type="ECO:0000256" key="8">
    <source>
        <dbReference type="ARBA" id="ARBA00023004"/>
    </source>
</evidence>
<dbReference type="Pfam" id="PF02913">
    <property type="entry name" value="FAD-oxidase_C"/>
    <property type="match status" value="1"/>
</dbReference>
<evidence type="ECO:0000256" key="10">
    <source>
        <dbReference type="ARBA" id="ARBA00038897"/>
    </source>
</evidence>
<dbReference type="PANTHER" id="PTHR11748:SF111">
    <property type="entry name" value="D-LACTATE DEHYDROGENASE, MITOCHONDRIAL-RELATED"/>
    <property type="match status" value="1"/>
</dbReference>
<keyword evidence="4" id="KW-0479">Metal-binding</keyword>
<dbReference type="Gene3D" id="1.10.45.10">
    <property type="entry name" value="Vanillyl-alcohol Oxidase, Chain A, domain 4"/>
    <property type="match status" value="1"/>
</dbReference>
<dbReference type="Gene3D" id="3.30.43.10">
    <property type="entry name" value="Uridine Diphospho-n-acetylenolpyruvylglucosamine Reductase, domain 2"/>
    <property type="match status" value="1"/>
</dbReference>
<dbReference type="Pfam" id="PF01565">
    <property type="entry name" value="FAD_binding_4"/>
    <property type="match status" value="1"/>
</dbReference>
<dbReference type="Gene3D" id="3.30.465.10">
    <property type="match status" value="1"/>
</dbReference>
<dbReference type="InterPro" id="IPR016169">
    <property type="entry name" value="FAD-bd_PCMH_sub2"/>
</dbReference>
<keyword evidence="14" id="KW-1185">Reference proteome</keyword>
<evidence type="ECO:0000256" key="5">
    <source>
        <dbReference type="ARBA" id="ARBA00022827"/>
    </source>
</evidence>
<evidence type="ECO:0000256" key="7">
    <source>
        <dbReference type="ARBA" id="ARBA00023002"/>
    </source>
</evidence>
<evidence type="ECO:0000256" key="3">
    <source>
        <dbReference type="ARBA" id="ARBA00022630"/>
    </source>
</evidence>
<dbReference type="InterPro" id="IPR036318">
    <property type="entry name" value="FAD-bd_PCMH-like_sf"/>
</dbReference>
<evidence type="ECO:0000259" key="12">
    <source>
        <dbReference type="PROSITE" id="PS51387"/>
    </source>
</evidence>
<keyword evidence="7" id="KW-0560">Oxidoreductase</keyword>
<dbReference type="Proteomes" id="UP001501803">
    <property type="component" value="Unassembled WGS sequence"/>
</dbReference>
<dbReference type="Gene3D" id="3.30.70.2740">
    <property type="match status" value="1"/>
</dbReference>
<dbReference type="EMBL" id="BAABCN010000001">
    <property type="protein sequence ID" value="GAA3859675.1"/>
    <property type="molecule type" value="Genomic_DNA"/>
</dbReference>
<dbReference type="InterPro" id="IPR016171">
    <property type="entry name" value="Vanillyl_alc_oxidase_C-sub2"/>
</dbReference>
<comment type="similarity">
    <text evidence="2">Belongs to the FAD-binding oxidoreductase/transferase type 4 family.</text>
</comment>
<evidence type="ECO:0000259" key="11">
    <source>
        <dbReference type="PROSITE" id="PS51379"/>
    </source>
</evidence>
<dbReference type="Pfam" id="PF13183">
    <property type="entry name" value="Fer4_8"/>
    <property type="match status" value="1"/>
</dbReference>
<keyword evidence="9" id="KW-0411">Iron-sulfur</keyword>
<dbReference type="RefSeq" id="WP_345061122.1">
    <property type="nucleotide sequence ID" value="NZ_BAABCN010000001.1"/>
</dbReference>
<evidence type="ECO:0000256" key="9">
    <source>
        <dbReference type="ARBA" id="ARBA00023014"/>
    </source>
</evidence>
<evidence type="ECO:0000256" key="2">
    <source>
        <dbReference type="ARBA" id="ARBA00008000"/>
    </source>
</evidence>
<dbReference type="PANTHER" id="PTHR11748">
    <property type="entry name" value="D-LACTATE DEHYDROGENASE"/>
    <property type="match status" value="1"/>
</dbReference>
<comment type="caution">
    <text evidence="13">The sequence shown here is derived from an EMBL/GenBank/DDBJ whole genome shotgun (WGS) entry which is preliminary data.</text>
</comment>
<dbReference type="SUPFAM" id="SSF56176">
    <property type="entry name" value="FAD-binding/transporter-associated domain-like"/>
    <property type="match status" value="1"/>
</dbReference>